<accession>A0AAV5R435</accession>
<dbReference type="InterPro" id="IPR033031">
    <property type="entry name" value="Scc2/Nipped-B"/>
</dbReference>
<name>A0AAV5R435_PICKL</name>
<gene>
    <name evidence="4" type="ORF">DAPK24_026270</name>
</gene>
<evidence type="ECO:0000256" key="2">
    <source>
        <dbReference type="SAM" id="MobiDB-lite"/>
    </source>
</evidence>
<dbReference type="GO" id="GO:1990414">
    <property type="term" value="P:replication-born double-strand break repair via sister chromatid exchange"/>
    <property type="evidence" value="ECO:0007669"/>
    <property type="project" value="TreeGrafter"/>
</dbReference>
<dbReference type="GO" id="GO:0003682">
    <property type="term" value="F:chromatin binding"/>
    <property type="evidence" value="ECO:0007669"/>
    <property type="project" value="TreeGrafter"/>
</dbReference>
<reference evidence="4 5" key="1">
    <citation type="journal article" date="2023" name="Elife">
        <title>Identification of key yeast species and microbe-microbe interactions impacting larval growth of Drosophila in the wild.</title>
        <authorList>
            <person name="Mure A."/>
            <person name="Sugiura Y."/>
            <person name="Maeda R."/>
            <person name="Honda K."/>
            <person name="Sakurai N."/>
            <person name="Takahashi Y."/>
            <person name="Watada M."/>
            <person name="Katoh T."/>
            <person name="Gotoh A."/>
            <person name="Gotoh Y."/>
            <person name="Taniguchi I."/>
            <person name="Nakamura K."/>
            <person name="Hayashi T."/>
            <person name="Katayama T."/>
            <person name="Uemura T."/>
            <person name="Hattori Y."/>
        </authorList>
    </citation>
    <scope>NUCLEOTIDE SEQUENCE [LARGE SCALE GENOMIC DNA]</scope>
    <source>
        <strain evidence="4 5">PK-24</strain>
    </source>
</reference>
<keyword evidence="1" id="KW-0131">Cell cycle</keyword>
<protein>
    <recommendedName>
        <fullName evidence="1">Sister chromatid cohesion protein</fullName>
    </recommendedName>
</protein>
<dbReference type="Proteomes" id="UP001378960">
    <property type="component" value="Unassembled WGS sequence"/>
</dbReference>
<evidence type="ECO:0000256" key="1">
    <source>
        <dbReference type="RuleBase" id="RU364107"/>
    </source>
</evidence>
<dbReference type="GO" id="GO:0061775">
    <property type="term" value="F:cohesin loader activity"/>
    <property type="evidence" value="ECO:0007669"/>
    <property type="project" value="InterPro"/>
</dbReference>
<keyword evidence="5" id="KW-1185">Reference proteome</keyword>
<dbReference type="GO" id="GO:0010468">
    <property type="term" value="P:regulation of gene expression"/>
    <property type="evidence" value="ECO:0007669"/>
    <property type="project" value="InterPro"/>
</dbReference>
<dbReference type="PANTHER" id="PTHR21704:SF18">
    <property type="entry name" value="NIPPED-B-LIKE PROTEIN"/>
    <property type="match status" value="1"/>
</dbReference>
<feature type="domain" description="Sister chromatid cohesion C-terminal" evidence="3">
    <location>
        <begin position="1307"/>
        <end position="1494"/>
    </location>
</feature>
<dbReference type="EMBL" id="BTGB01000003">
    <property type="protein sequence ID" value="GMM46052.1"/>
    <property type="molecule type" value="Genomic_DNA"/>
</dbReference>
<comment type="similarity">
    <text evidence="1">Belongs to the SCC2/Nipped-B family.</text>
</comment>
<dbReference type="Gene3D" id="1.25.10.10">
    <property type="entry name" value="Leucine-rich Repeat Variant"/>
    <property type="match status" value="1"/>
</dbReference>
<keyword evidence="1" id="KW-0539">Nucleus</keyword>
<dbReference type="Pfam" id="PF12830">
    <property type="entry name" value="Nipped-B_C"/>
    <property type="match status" value="1"/>
</dbReference>
<dbReference type="PANTHER" id="PTHR21704">
    <property type="entry name" value="NIPPED-B-LIKE PROTEIN DELANGIN SCC2-RELATED"/>
    <property type="match status" value="1"/>
</dbReference>
<dbReference type="SUPFAM" id="SSF48371">
    <property type="entry name" value="ARM repeat"/>
    <property type="match status" value="1"/>
</dbReference>
<evidence type="ECO:0000313" key="4">
    <source>
        <dbReference type="EMBL" id="GMM46052.1"/>
    </source>
</evidence>
<feature type="compositionally biased region" description="Basic and acidic residues" evidence="2">
    <location>
        <begin position="1"/>
        <end position="22"/>
    </location>
</feature>
<evidence type="ECO:0000259" key="3">
    <source>
        <dbReference type="Pfam" id="PF12830"/>
    </source>
</evidence>
<dbReference type="InterPro" id="IPR011989">
    <property type="entry name" value="ARM-like"/>
</dbReference>
<dbReference type="InterPro" id="IPR024986">
    <property type="entry name" value="Nipped-B_C"/>
</dbReference>
<evidence type="ECO:0000313" key="5">
    <source>
        <dbReference type="Proteomes" id="UP001378960"/>
    </source>
</evidence>
<dbReference type="GO" id="GO:0090694">
    <property type="term" value="C:Scc2-Scc4 cohesin loading complex"/>
    <property type="evidence" value="ECO:0007669"/>
    <property type="project" value="TreeGrafter"/>
</dbReference>
<dbReference type="GO" id="GO:0071169">
    <property type="term" value="P:establishment of protein localization to chromatin"/>
    <property type="evidence" value="ECO:0007669"/>
    <property type="project" value="TreeGrafter"/>
</dbReference>
<dbReference type="GO" id="GO:0140588">
    <property type="term" value="P:chromatin looping"/>
    <property type="evidence" value="ECO:0007669"/>
    <property type="project" value="InterPro"/>
</dbReference>
<dbReference type="InterPro" id="IPR016024">
    <property type="entry name" value="ARM-type_fold"/>
</dbReference>
<sequence length="1605" mass="184535">MLKRSRENESLDTEFDKDKENRGGLPYKNDSKKRTSFQSLTPEAVLQNHPINHIIPIQSMVPLIVPYDTNIPSDTILFSQDDVNDNSTENNFLNSYTWKSEHPDLKFLKFKRPTIQNNQNPLELNDTNAIIDEIPGNITAVSKSDYLKCSMQSTKMELLSNNNNSASEHENETENENTLEEITALINFQDTPAPDPAEVRKSDTVDENIEKPDFLYDSSVTQNDLIVGVVNDFISDVTKLHEGYNYLGDSASDDDIWISYNMIFQNEQTIASVNVLTSIKTKLLQIKSHDILNAIDTRVYSWLFNICISTIKESFPIDWEVIFTSEDIYNTGEYQNYIETVIQCCSMILIMYSNSLTDQITKHENGLSIVTDLISTFGIVIKGLFQIEEFIELPDFFIPIIKSYSLMINTLCENLIFLPFTETLIARLEYISFDAIFADITYTKDRINLNIALEDLRSEFAQLIISIYRKYEDQRAFIFNEIVENINTLNPLKSKSKNYRLNCGITVQLVSYMILSLIECHSSYTEDFDYSKWEYLNIDHKTKAKNSQLKEMNESYWNSVNYQYESMQKGVNNFVSSLLRKIIALYTPTLRKIIENIFADIFIMMELPEFSSSIVFLDLILTNGLCLCNNSGDSALTSAYALLFELIGTIGSKIMQIKGEGKNVLLNSDLDIKSLEESSDKLKRVIFYLKFKYSNPELYRFYLMLYLVQLNKLKGRLEEIVTSKGNEVIGDQMKLKKKLLNKVSDTIFSFREIPYIEKASNDLDSITEIQIRETFKDSLLSMQFMNRYNEVFTFILMSLNDPKAKTRTLSIRTLTLLINKEPELLQDERLRKIIKQKLEESFTTVIDATLELLLKVLELKPEYISEYCEIIIQKVSQSSINVKRKSINLISYMFKNLNDIKIKAKLIVSLLSQLDGEEDRIVDTVCYNLCDLLLLELGELKLDAGSSDSVLFQTKAEQTIGVLCDVFLYGTASINQFERFLVEKVIHKSEFNKNIKEILDASLDVLVDSMLSMITDSETVGVEKISTESIMKVLSSLIRCDEQLISQHQLIIIQPYIVNDDLSNEICYHALQILKLALNHHHTLNHNFVEACKTSLMARLTKFNSKELDCAIQCVWKLFLIDDNTQGVSKACVSSLRMLLKFINDFNDSGSNFTPAPTIPRLLYLVGNFGRYCAFERDRQVFEDAKLGLREDEPISVFLLKYLLKFCDSLIAPYIRKIAIKNTLNVCVSHPKLFFTVPVSQLVDSVFKKTDLILKNIVIGSLLTLLENEEQKMIQKNGLGVKRSNSIKLDVAVFHGNSSEYVNDGICSTLVQKYMPNILNICLMKNNEVAINSIEFLRMIIKFGFSNPKVCFPTVVALECSRSKYIKQVAIEMHKFLFEKFESLMESTYWEAFKKTIGYVMILYSLDELKSCDSFLRTFFRIVKSRKSKQRSEKFIQSILRVIGNISMHKLQKVDKEGLRFIEYQIVFLCININEIEFASQLEVLTIISFIEKIILTEEGNVFGSQFKLMMDLFDDDDDSKYRGVVIGKFLVSLNCLVKCLTKKYLISSDLILKFQESVDKKEFQVSVGTPEPCVFFEGEIKKILSDTSMDLTLLHNKLLEFNKN</sequence>
<organism evidence="4 5">
    <name type="scientific">Pichia kluyveri</name>
    <name type="common">Yeast</name>
    <dbReference type="NCBI Taxonomy" id="36015"/>
    <lineage>
        <taxon>Eukaryota</taxon>
        <taxon>Fungi</taxon>
        <taxon>Dikarya</taxon>
        <taxon>Ascomycota</taxon>
        <taxon>Saccharomycotina</taxon>
        <taxon>Pichiomycetes</taxon>
        <taxon>Pichiales</taxon>
        <taxon>Pichiaceae</taxon>
        <taxon>Pichia</taxon>
    </lineage>
</organism>
<keyword evidence="1" id="KW-0677">Repeat</keyword>
<proteinExistence type="inferred from homology"/>
<comment type="subcellular location">
    <subcellularLocation>
        <location evidence="1">Nucleus</location>
    </subcellularLocation>
</comment>
<dbReference type="GO" id="GO:0034087">
    <property type="term" value="P:establishment of mitotic sister chromatid cohesion"/>
    <property type="evidence" value="ECO:0007669"/>
    <property type="project" value="TreeGrafter"/>
</dbReference>
<comment type="caution">
    <text evidence="4">The sequence shown here is derived from an EMBL/GenBank/DDBJ whole genome shotgun (WGS) entry which is preliminary data.</text>
</comment>
<feature type="region of interest" description="Disordered" evidence="2">
    <location>
        <begin position="1"/>
        <end position="36"/>
    </location>
</feature>